<dbReference type="InterPro" id="IPR013783">
    <property type="entry name" value="Ig-like_fold"/>
</dbReference>
<feature type="chain" id="PRO_5035921764" description="DUF4352 domain-containing protein" evidence="1">
    <location>
        <begin position="23"/>
        <end position="173"/>
    </location>
</feature>
<keyword evidence="1" id="KW-0732">Signal</keyword>
<evidence type="ECO:0000313" key="4">
    <source>
        <dbReference type="Proteomes" id="UP000671828"/>
    </source>
</evidence>
<gene>
    <name evidence="3" type="ORF">J7S33_23690</name>
    <name evidence="2" type="ORF">JOE68_004578</name>
</gene>
<sequence>MRTTAALLLAVLSVAGCTSAPAGEPTATDVPSSTSSAAVKSWEQEVVQHDFGATVTVGTSTVTVGAPEAFTPSTVAKGAEGGGRAGRVKITVVNNGTSPVPGNMVLAQAAAGDKELPSVVDTVNGTEVPTQDIRPGQTVTWQAGFMAPEQPGELTVRVLLGLTGDKNNWRGRF</sequence>
<reference evidence="2 5" key="1">
    <citation type="submission" date="2021-01" db="EMBL/GenBank/DDBJ databases">
        <title>Sequencing the genomes of 1000 actinobacteria strains.</title>
        <authorList>
            <person name="Klenk H.-P."/>
        </authorList>
    </citation>
    <scope>NUCLEOTIDE SEQUENCE [LARGE SCALE GENOMIC DNA]</scope>
    <source>
        <strain evidence="2 5">DSM 44581</strain>
    </source>
</reference>
<dbReference type="EMBL" id="JAFBCL010000001">
    <property type="protein sequence ID" value="MBM7813713.1"/>
    <property type="molecule type" value="Genomic_DNA"/>
</dbReference>
<reference evidence="3" key="2">
    <citation type="submission" date="2021-04" db="EMBL/GenBank/DDBJ databases">
        <title>Saccharothrix algeriensis WGS.</title>
        <authorList>
            <person name="Stuskova K."/>
            <person name="Hakalova E."/>
            <person name="Tebbal A.B."/>
            <person name="Eichmeier A."/>
        </authorList>
    </citation>
    <scope>NUCLEOTIDE SEQUENCE</scope>
    <source>
        <strain evidence="3">NRRL B-24137</strain>
    </source>
</reference>
<dbReference type="Proteomes" id="UP000671828">
    <property type="component" value="Chromosome"/>
</dbReference>
<dbReference type="PROSITE" id="PS51257">
    <property type="entry name" value="PROKAR_LIPOPROTEIN"/>
    <property type="match status" value="1"/>
</dbReference>
<evidence type="ECO:0000256" key="1">
    <source>
        <dbReference type="SAM" id="SignalP"/>
    </source>
</evidence>
<dbReference type="AlphaFoldDB" id="A0A8T8HUH5"/>
<evidence type="ECO:0000313" key="2">
    <source>
        <dbReference type="EMBL" id="MBM7813713.1"/>
    </source>
</evidence>
<feature type="signal peptide" evidence="1">
    <location>
        <begin position="1"/>
        <end position="22"/>
    </location>
</feature>
<name>A0A8T8HUH5_9PSEU</name>
<keyword evidence="5" id="KW-1185">Reference proteome</keyword>
<dbReference type="GO" id="GO:0005975">
    <property type="term" value="P:carbohydrate metabolic process"/>
    <property type="evidence" value="ECO:0007669"/>
    <property type="project" value="UniProtKB-ARBA"/>
</dbReference>
<dbReference type="Gene3D" id="2.60.40.10">
    <property type="entry name" value="Immunoglobulins"/>
    <property type="match status" value="1"/>
</dbReference>
<dbReference type="Proteomes" id="UP001195724">
    <property type="component" value="Unassembled WGS sequence"/>
</dbReference>
<dbReference type="EMBL" id="CP072788">
    <property type="protein sequence ID" value="QTR02178.1"/>
    <property type="molecule type" value="Genomic_DNA"/>
</dbReference>
<proteinExistence type="predicted"/>
<protein>
    <recommendedName>
        <fullName evidence="6">DUF4352 domain-containing protein</fullName>
    </recommendedName>
</protein>
<evidence type="ECO:0000313" key="3">
    <source>
        <dbReference type="EMBL" id="QTR02178.1"/>
    </source>
</evidence>
<evidence type="ECO:0000313" key="5">
    <source>
        <dbReference type="Proteomes" id="UP001195724"/>
    </source>
</evidence>
<accession>A0A8T8HUH5</accession>
<evidence type="ECO:0008006" key="6">
    <source>
        <dbReference type="Google" id="ProtNLM"/>
    </source>
</evidence>
<organism evidence="3 4">
    <name type="scientific">Saccharothrix algeriensis</name>
    <dbReference type="NCBI Taxonomy" id="173560"/>
    <lineage>
        <taxon>Bacteria</taxon>
        <taxon>Bacillati</taxon>
        <taxon>Actinomycetota</taxon>
        <taxon>Actinomycetes</taxon>
        <taxon>Pseudonocardiales</taxon>
        <taxon>Pseudonocardiaceae</taxon>
        <taxon>Saccharothrix</taxon>
    </lineage>
</organism>
<dbReference type="RefSeq" id="WP_204844314.1">
    <property type="nucleotide sequence ID" value="NZ_JAFBCL010000001.1"/>
</dbReference>